<dbReference type="EMBL" id="JOJR01000071">
    <property type="protein sequence ID" value="RCN46915.1"/>
    <property type="molecule type" value="Genomic_DNA"/>
</dbReference>
<gene>
    <name evidence="2" type="ORF">ANCCAN_07094</name>
</gene>
<organism evidence="2 3">
    <name type="scientific">Ancylostoma caninum</name>
    <name type="common">Dog hookworm</name>
    <dbReference type="NCBI Taxonomy" id="29170"/>
    <lineage>
        <taxon>Eukaryota</taxon>
        <taxon>Metazoa</taxon>
        <taxon>Ecdysozoa</taxon>
        <taxon>Nematoda</taxon>
        <taxon>Chromadorea</taxon>
        <taxon>Rhabditida</taxon>
        <taxon>Rhabditina</taxon>
        <taxon>Rhabditomorpha</taxon>
        <taxon>Strongyloidea</taxon>
        <taxon>Ancylostomatidae</taxon>
        <taxon>Ancylostomatinae</taxon>
        <taxon>Ancylostoma</taxon>
    </lineage>
</organism>
<reference evidence="2 3" key="1">
    <citation type="submission" date="2014-10" db="EMBL/GenBank/DDBJ databases">
        <title>Draft genome of the hookworm Ancylostoma caninum.</title>
        <authorList>
            <person name="Mitreva M."/>
        </authorList>
    </citation>
    <scope>NUCLEOTIDE SEQUENCE [LARGE SCALE GENOMIC DNA]</scope>
    <source>
        <strain evidence="2 3">Baltimore</strain>
    </source>
</reference>
<dbReference type="STRING" id="29170.A0A368GVA0"/>
<dbReference type="Proteomes" id="UP000252519">
    <property type="component" value="Unassembled WGS sequence"/>
</dbReference>
<comment type="caution">
    <text evidence="2">The sequence shown here is derived from an EMBL/GenBank/DDBJ whole genome shotgun (WGS) entry which is preliminary data.</text>
</comment>
<protein>
    <submittedName>
        <fullName evidence="2">Uncharacterized protein</fullName>
    </submittedName>
</protein>
<keyword evidence="3" id="KW-1185">Reference proteome</keyword>
<feature type="region of interest" description="Disordered" evidence="1">
    <location>
        <begin position="1"/>
        <end position="57"/>
    </location>
</feature>
<feature type="compositionally biased region" description="Basic and acidic residues" evidence="1">
    <location>
        <begin position="169"/>
        <end position="182"/>
    </location>
</feature>
<evidence type="ECO:0000313" key="3">
    <source>
        <dbReference type="Proteomes" id="UP000252519"/>
    </source>
</evidence>
<feature type="compositionally biased region" description="Pro residues" evidence="1">
    <location>
        <begin position="136"/>
        <end position="145"/>
    </location>
</feature>
<feature type="region of interest" description="Disordered" evidence="1">
    <location>
        <begin position="130"/>
        <end position="182"/>
    </location>
</feature>
<accession>A0A368GVA0</accession>
<dbReference type="AlphaFoldDB" id="A0A368GVA0"/>
<proteinExistence type="predicted"/>
<evidence type="ECO:0000256" key="1">
    <source>
        <dbReference type="SAM" id="MobiDB-lite"/>
    </source>
</evidence>
<dbReference type="OrthoDB" id="10543032at2759"/>
<name>A0A368GVA0_ANCCA</name>
<sequence>MYTLHGTRQPFFGQEIQPGAPPAAPVAGTPPSPPPHLSPPALPKARDVRQGKVQQQPPAQLVPFAAGMPGAPFQPLTPVLPYDPGAGVALPGKAQPSPGAAPTPAIPKPAMVRAHSAPAFVREPPQFQGYRHPRLAVPPPAPATSPAPGSTPGAASPAPGRTPMPARSAPDEGRAKASEKSMPRFEFVSTREFSFELIDELVVIWTRFMLKNELASDTSKTIIEKNIAHIIRYATKESRYMEVC</sequence>
<feature type="compositionally biased region" description="Low complexity" evidence="1">
    <location>
        <begin position="146"/>
        <end position="163"/>
    </location>
</feature>
<feature type="compositionally biased region" description="Pro residues" evidence="1">
    <location>
        <begin position="19"/>
        <end position="42"/>
    </location>
</feature>
<evidence type="ECO:0000313" key="2">
    <source>
        <dbReference type="EMBL" id="RCN46915.1"/>
    </source>
</evidence>